<dbReference type="GO" id="GO:0043130">
    <property type="term" value="F:ubiquitin binding"/>
    <property type="evidence" value="ECO:0007669"/>
    <property type="project" value="InterPro"/>
</dbReference>
<evidence type="ECO:0000313" key="4">
    <source>
        <dbReference type="Proteomes" id="UP000095284"/>
    </source>
</evidence>
<accession>A0A1I7S3M9</accession>
<dbReference type="InterPro" id="IPR009060">
    <property type="entry name" value="UBA-like_sf"/>
</dbReference>
<dbReference type="InterPro" id="IPR036063">
    <property type="entry name" value="Smr_dom_sf"/>
</dbReference>
<sequence>MSFQSVPVPRPTSLDVGNSAVEELGLVFGSQMISILYEKFGKKSDADCHARIVQVPLWIGELLFGLIDKQCETVVDFEKLGEEMESALIDESTVMEEQEEDVHIIMARAFVEAEVGVKPKPKKKARPIQCHQEKDKRLCLLVQMTELFPQYDKKVIKQVLEEKNYDCELVVDELAIGSTVGDRKAGEPHTQRAPIIIQSEAVPRSSSTSALSIMTDSSGLSTNSSSSSSSTTPAGQLTAVDYYEKAAHYRKLAAGLPSKFDPAYPQYLRLARECSQNAKRLQEEEENDVALHVTDVLDLHGFEVARAVKILDKAIKTLKEKHPYQRYLEVITGKGNRNAKNKSPLRDGIQLWLEQKQILYSQDSRNLGSFKVNLCRL</sequence>
<evidence type="ECO:0000259" key="2">
    <source>
        <dbReference type="PROSITE" id="PS50828"/>
    </source>
</evidence>
<evidence type="ECO:0000259" key="3">
    <source>
        <dbReference type="PROSITE" id="PS51140"/>
    </source>
</evidence>
<feature type="domain" description="CUE" evidence="3">
    <location>
        <begin position="136"/>
        <end position="179"/>
    </location>
</feature>
<protein>
    <submittedName>
        <fullName evidence="5">Smr domain-containing protein</fullName>
    </submittedName>
</protein>
<dbReference type="SUPFAM" id="SSF160443">
    <property type="entry name" value="SMR domain-like"/>
    <property type="match status" value="1"/>
</dbReference>
<reference evidence="5" key="1">
    <citation type="submission" date="2016-11" db="UniProtKB">
        <authorList>
            <consortium name="WormBaseParasite"/>
        </authorList>
    </citation>
    <scope>IDENTIFICATION</scope>
</reference>
<organism evidence="4 5">
    <name type="scientific">Bursaphelenchus xylophilus</name>
    <name type="common">Pinewood nematode worm</name>
    <name type="synonym">Aphelenchoides xylophilus</name>
    <dbReference type="NCBI Taxonomy" id="6326"/>
    <lineage>
        <taxon>Eukaryota</taxon>
        <taxon>Metazoa</taxon>
        <taxon>Ecdysozoa</taxon>
        <taxon>Nematoda</taxon>
        <taxon>Chromadorea</taxon>
        <taxon>Rhabditida</taxon>
        <taxon>Tylenchina</taxon>
        <taxon>Tylenchomorpha</taxon>
        <taxon>Aphelenchoidea</taxon>
        <taxon>Aphelenchoididae</taxon>
        <taxon>Bursaphelenchus</taxon>
    </lineage>
</organism>
<proteinExistence type="predicted"/>
<name>A0A1I7S3M9_BURXY</name>
<feature type="region of interest" description="Disordered" evidence="1">
    <location>
        <begin position="207"/>
        <end position="234"/>
    </location>
</feature>
<dbReference type="PANTHER" id="PTHR46535">
    <property type="entry name" value="NEDD4-BINDING PROTEIN 2"/>
    <property type="match status" value="1"/>
</dbReference>
<dbReference type="Proteomes" id="UP000095284">
    <property type="component" value="Unplaced"/>
</dbReference>
<evidence type="ECO:0000313" key="5">
    <source>
        <dbReference type="WBParaSite" id="BXY_0761000.1"/>
    </source>
</evidence>
<dbReference type="SMART" id="SM00546">
    <property type="entry name" value="CUE"/>
    <property type="match status" value="1"/>
</dbReference>
<evidence type="ECO:0000256" key="1">
    <source>
        <dbReference type="SAM" id="MobiDB-lite"/>
    </source>
</evidence>
<dbReference type="AlphaFoldDB" id="A0A1I7S3M9"/>
<dbReference type="PROSITE" id="PS50828">
    <property type="entry name" value="SMR"/>
    <property type="match status" value="1"/>
</dbReference>
<dbReference type="PROSITE" id="PS51140">
    <property type="entry name" value="CUE"/>
    <property type="match status" value="1"/>
</dbReference>
<dbReference type="GO" id="GO:0005634">
    <property type="term" value="C:nucleus"/>
    <property type="evidence" value="ECO:0007669"/>
    <property type="project" value="TreeGrafter"/>
</dbReference>
<dbReference type="Gene3D" id="1.10.8.10">
    <property type="entry name" value="DNA helicase RuvA subunit, C-terminal domain"/>
    <property type="match status" value="1"/>
</dbReference>
<dbReference type="InterPro" id="IPR003892">
    <property type="entry name" value="CUE"/>
</dbReference>
<dbReference type="Pfam" id="PF01713">
    <property type="entry name" value="Smr"/>
    <property type="match status" value="1"/>
</dbReference>
<dbReference type="Gene3D" id="3.30.1370.110">
    <property type="match status" value="1"/>
</dbReference>
<dbReference type="SMART" id="SM00463">
    <property type="entry name" value="SMR"/>
    <property type="match status" value="1"/>
</dbReference>
<dbReference type="PANTHER" id="PTHR46535:SF1">
    <property type="entry name" value="NEDD4-BINDING PROTEIN 2"/>
    <property type="match status" value="1"/>
</dbReference>
<dbReference type="WBParaSite" id="BXY_0761000.1">
    <property type="protein sequence ID" value="BXY_0761000.1"/>
    <property type="gene ID" value="BXY_0761000"/>
</dbReference>
<feature type="compositionally biased region" description="Low complexity" evidence="1">
    <location>
        <begin position="215"/>
        <end position="232"/>
    </location>
</feature>
<dbReference type="CDD" id="cd14279">
    <property type="entry name" value="CUE"/>
    <property type="match status" value="1"/>
</dbReference>
<dbReference type="InterPro" id="IPR002625">
    <property type="entry name" value="Smr_dom"/>
</dbReference>
<dbReference type="Pfam" id="PF02845">
    <property type="entry name" value="CUE"/>
    <property type="match status" value="1"/>
</dbReference>
<feature type="domain" description="Smr" evidence="2">
    <location>
        <begin position="297"/>
        <end position="375"/>
    </location>
</feature>
<dbReference type="SUPFAM" id="SSF46934">
    <property type="entry name" value="UBA-like"/>
    <property type="match status" value="1"/>
</dbReference>
<dbReference type="GO" id="GO:0004519">
    <property type="term" value="F:endonuclease activity"/>
    <property type="evidence" value="ECO:0007669"/>
    <property type="project" value="TreeGrafter"/>
</dbReference>
<dbReference type="InterPro" id="IPR052772">
    <property type="entry name" value="Endo/PolyKinase_Domain-Protein"/>
</dbReference>